<dbReference type="Proteomes" id="UP001221757">
    <property type="component" value="Unassembled WGS sequence"/>
</dbReference>
<protein>
    <submittedName>
        <fullName evidence="2">Uncharacterized protein</fullName>
    </submittedName>
</protein>
<dbReference type="AlphaFoldDB" id="A0AAD7FWC9"/>
<evidence type="ECO:0000313" key="3">
    <source>
        <dbReference type="Proteomes" id="UP001221757"/>
    </source>
</evidence>
<keyword evidence="3" id="KW-1185">Reference proteome</keyword>
<sequence>MEDTKMEEIYADGERGNQNIKDDGRRKKCRTGRIQSSVVRTPRTPPLCVRPPSRARAVCIRWPPLATFLGDTITLRWRSCAQATATALQCPPSKPRRMPSRSSTGRSPHTFVLGFPCPLLCAECPADDPGERAGVALDECELDEWACVAWRAARDAGECEAANTSVW</sequence>
<dbReference type="EMBL" id="JARKIE010000416">
    <property type="protein sequence ID" value="KAJ7642556.1"/>
    <property type="molecule type" value="Genomic_DNA"/>
</dbReference>
<feature type="region of interest" description="Disordered" evidence="1">
    <location>
        <begin position="1"/>
        <end position="33"/>
    </location>
</feature>
<evidence type="ECO:0000313" key="2">
    <source>
        <dbReference type="EMBL" id="KAJ7642556.1"/>
    </source>
</evidence>
<proteinExistence type="predicted"/>
<comment type="caution">
    <text evidence="2">The sequence shown here is derived from an EMBL/GenBank/DDBJ whole genome shotgun (WGS) entry which is preliminary data.</text>
</comment>
<name>A0AAD7FWC9_MYCRO</name>
<feature type="compositionally biased region" description="Basic and acidic residues" evidence="1">
    <location>
        <begin position="1"/>
        <end position="25"/>
    </location>
</feature>
<reference evidence="2" key="1">
    <citation type="submission" date="2023-03" db="EMBL/GenBank/DDBJ databases">
        <title>Massive genome expansion in bonnet fungi (Mycena s.s.) driven by repeated elements and novel gene families across ecological guilds.</title>
        <authorList>
            <consortium name="Lawrence Berkeley National Laboratory"/>
            <person name="Harder C.B."/>
            <person name="Miyauchi S."/>
            <person name="Viragh M."/>
            <person name="Kuo A."/>
            <person name="Thoen E."/>
            <person name="Andreopoulos B."/>
            <person name="Lu D."/>
            <person name="Skrede I."/>
            <person name="Drula E."/>
            <person name="Henrissat B."/>
            <person name="Morin E."/>
            <person name="Kohler A."/>
            <person name="Barry K."/>
            <person name="LaButti K."/>
            <person name="Morin E."/>
            <person name="Salamov A."/>
            <person name="Lipzen A."/>
            <person name="Mereny Z."/>
            <person name="Hegedus B."/>
            <person name="Baldrian P."/>
            <person name="Stursova M."/>
            <person name="Weitz H."/>
            <person name="Taylor A."/>
            <person name="Grigoriev I.V."/>
            <person name="Nagy L.G."/>
            <person name="Martin F."/>
            <person name="Kauserud H."/>
        </authorList>
    </citation>
    <scope>NUCLEOTIDE SEQUENCE</scope>
    <source>
        <strain evidence="2">CBHHK067</strain>
    </source>
</reference>
<evidence type="ECO:0000256" key="1">
    <source>
        <dbReference type="SAM" id="MobiDB-lite"/>
    </source>
</evidence>
<gene>
    <name evidence="2" type="ORF">B0H17DRAFT_1148777</name>
</gene>
<organism evidence="2 3">
    <name type="scientific">Mycena rosella</name>
    <name type="common">Pink bonnet</name>
    <name type="synonym">Agaricus rosellus</name>
    <dbReference type="NCBI Taxonomy" id="1033263"/>
    <lineage>
        <taxon>Eukaryota</taxon>
        <taxon>Fungi</taxon>
        <taxon>Dikarya</taxon>
        <taxon>Basidiomycota</taxon>
        <taxon>Agaricomycotina</taxon>
        <taxon>Agaricomycetes</taxon>
        <taxon>Agaricomycetidae</taxon>
        <taxon>Agaricales</taxon>
        <taxon>Marasmiineae</taxon>
        <taxon>Mycenaceae</taxon>
        <taxon>Mycena</taxon>
    </lineage>
</organism>
<accession>A0AAD7FWC9</accession>